<dbReference type="InterPro" id="IPR027417">
    <property type="entry name" value="P-loop_NTPase"/>
</dbReference>
<evidence type="ECO:0000256" key="1">
    <source>
        <dbReference type="SAM" id="Phobius"/>
    </source>
</evidence>
<protein>
    <submittedName>
        <fullName evidence="2">Uncharacterized protein</fullName>
    </submittedName>
</protein>
<feature type="non-terminal residue" evidence="2">
    <location>
        <position position="1"/>
    </location>
</feature>
<feature type="transmembrane region" description="Helical" evidence="1">
    <location>
        <begin position="221"/>
        <end position="241"/>
    </location>
</feature>
<dbReference type="SUPFAM" id="SSF52540">
    <property type="entry name" value="P-loop containing nucleoside triphosphate hydrolases"/>
    <property type="match status" value="1"/>
</dbReference>
<accession>A0A8S9IMM9</accession>
<dbReference type="Gene3D" id="3.40.50.300">
    <property type="entry name" value="P-loop containing nucleotide triphosphate hydrolases"/>
    <property type="match status" value="1"/>
</dbReference>
<organism evidence="2">
    <name type="scientific">Brassica cretica</name>
    <name type="common">Mustard</name>
    <dbReference type="NCBI Taxonomy" id="69181"/>
    <lineage>
        <taxon>Eukaryota</taxon>
        <taxon>Viridiplantae</taxon>
        <taxon>Streptophyta</taxon>
        <taxon>Embryophyta</taxon>
        <taxon>Tracheophyta</taxon>
        <taxon>Spermatophyta</taxon>
        <taxon>Magnoliopsida</taxon>
        <taxon>eudicotyledons</taxon>
        <taxon>Gunneridae</taxon>
        <taxon>Pentapetalae</taxon>
        <taxon>rosids</taxon>
        <taxon>malvids</taxon>
        <taxon>Brassicales</taxon>
        <taxon>Brassicaceae</taxon>
        <taxon>Brassiceae</taxon>
        <taxon>Brassica</taxon>
    </lineage>
</organism>
<proteinExistence type="predicted"/>
<comment type="caution">
    <text evidence="2">The sequence shown here is derived from an EMBL/GenBank/DDBJ whole genome shotgun (WGS) entry which is preliminary data.</text>
</comment>
<feature type="transmembrane region" description="Helical" evidence="1">
    <location>
        <begin position="290"/>
        <end position="308"/>
    </location>
</feature>
<dbReference type="GO" id="GO:0009535">
    <property type="term" value="C:chloroplast thylakoid membrane"/>
    <property type="evidence" value="ECO:0007669"/>
    <property type="project" value="TreeGrafter"/>
</dbReference>
<dbReference type="PANTHER" id="PTHR35733:SF1">
    <property type="entry name" value="OS02G0307800 PROTEIN"/>
    <property type="match status" value="1"/>
</dbReference>
<dbReference type="EMBL" id="QGKY02001015">
    <property type="protein sequence ID" value="KAF2570765.1"/>
    <property type="molecule type" value="Genomic_DNA"/>
</dbReference>
<dbReference type="PANTHER" id="PTHR35733">
    <property type="entry name" value="OS02G0307800 PROTEIN"/>
    <property type="match status" value="1"/>
</dbReference>
<dbReference type="AlphaFoldDB" id="A0A8S9IMM9"/>
<feature type="transmembrane region" description="Helical" evidence="1">
    <location>
        <begin position="328"/>
        <end position="354"/>
    </location>
</feature>
<reference evidence="2" key="1">
    <citation type="submission" date="2019-12" db="EMBL/GenBank/DDBJ databases">
        <title>Genome sequencing and annotation of Brassica cretica.</title>
        <authorList>
            <person name="Studholme D.J."/>
            <person name="Sarris P.F."/>
        </authorList>
    </citation>
    <scope>NUCLEOTIDE SEQUENCE</scope>
    <source>
        <strain evidence="2">PFS-102/07</strain>
        <tissue evidence="2">Leaf</tissue>
    </source>
</reference>
<name>A0A8S9IMM9_BRACR</name>
<gene>
    <name evidence="2" type="ORF">F2Q70_00006093</name>
</gene>
<evidence type="ECO:0000313" key="2">
    <source>
        <dbReference type="EMBL" id="KAF2570765.1"/>
    </source>
</evidence>
<keyword evidence="1" id="KW-1133">Transmembrane helix</keyword>
<keyword evidence="1" id="KW-0812">Transmembrane</keyword>
<keyword evidence="1" id="KW-0472">Membrane</keyword>
<sequence>RKPLARFPSGDWVISEMPVTQQDLKLAVSKVFDIVGRVVSGSAEIIRDLIEGGGSILVIGSPGVGKTTLIRKRVVIVDMSNEIGGDGDVPHSGIGRARRMQIPNVNLQHDRSPACDSHSFRDDVPHKLVTPIPLENLKEEPAPLLNIDFASEVLSDDEDEDFLPTLYLKAGSNISKSQRSSHVHVYTYNVEDGPVELPPSAISLFSSTNSIFATSDDLTPLQLATSVMLTGAITIFLFRSIRRRAKRSKEMTFRSSGVKKSLKGEAVEKLKAMGSAPIEEGGGKSTTPSAAQAFLGAVSAGVIAVILYKFTTKAGLNRQTISDNFSVLFLLFSLGSFSLLVSKFMFMSVFALIVGV</sequence>